<dbReference type="CDD" id="cd01298">
    <property type="entry name" value="ATZ_TRZ_like"/>
    <property type="match status" value="1"/>
</dbReference>
<name>A0A1M7E877_9BRAD</name>
<keyword evidence="2" id="KW-0479">Metal-binding</keyword>
<dbReference type="Gene3D" id="2.30.40.10">
    <property type="entry name" value="Urease, subunit C, domain 1"/>
    <property type="match status" value="1"/>
</dbReference>
<dbReference type="InterPro" id="IPR006680">
    <property type="entry name" value="Amidohydro-rel"/>
</dbReference>
<protein>
    <submittedName>
        <fullName evidence="6">8-oxoguanine deaminase</fullName>
    </submittedName>
</protein>
<keyword evidence="3" id="KW-0378">Hydrolase</keyword>
<evidence type="ECO:0000256" key="4">
    <source>
        <dbReference type="ARBA" id="ARBA00022833"/>
    </source>
</evidence>
<dbReference type="InterPro" id="IPR050287">
    <property type="entry name" value="MTA/SAH_deaminase"/>
</dbReference>
<evidence type="ECO:0000313" key="6">
    <source>
        <dbReference type="EMBL" id="SED91594.1"/>
    </source>
</evidence>
<evidence type="ECO:0000256" key="1">
    <source>
        <dbReference type="ARBA" id="ARBA00006745"/>
    </source>
</evidence>
<dbReference type="NCBIfam" id="NF006055">
    <property type="entry name" value="PRK08203.1"/>
    <property type="match status" value="1"/>
</dbReference>
<reference evidence="6 7" key="1">
    <citation type="submission" date="2016-10" db="EMBL/GenBank/DDBJ databases">
        <authorList>
            <person name="de Groot N.N."/>
        </authorList>
    </citation>
    <scope>NUCLEOTIDE SEQUENCE [LARGE SCALE GENOMIC DNA]</scope>
    <source>
        <strain evidence="6 7">GAS522</strain>
    </source>
</reference>
<comment type="similarity">
    <text evidence="1">Belongs to the metallo-dependent hydrolases superfamily. ATZ/TRZ family.</text>
</comment>
<dbReference type="EMBL" id="FNTI01000001">
    <property type="protein sequence ID" value="SED91594.1"/>
    <property type="molecule type" value="Genomic_DNA"/>
</dbReference>
<dbReference type="FunFam" id="3.20.20.140:FF:000014">
    <property type="entry name" value="5-methylthioadenosine/S-adenosylhomocysteine deaminase"/>
    <property type="match status" value="1"/>
</dbReference>
<dbReference type="AlphaFoldDB" id="A0A1M7E877"/>
<dbReference type="PANTHER" id="PTHR43794:SF11">
    <property type="entry name" value="AMIDOHYDROLASE-RELATED DOMAIN-CONTAINING PROTEIN"/>
    <property type="match status" value="1"/>
</dbReference>
<dbReference type="InterPro" id="IPR032466">
    <property type="entry name" value="Metal_Hydrolase"/>
</dbReference>
<dbReference type="Pfam" id="PF01979">
    <property type="entry name" value="Amidohydro_1"/>
    <property type="match status" value="1"/>
</dbReference>
<organism evidence="6 7">
    <name type="scientific">Bradyrhizobium lablabi</name>
    <dbReference type="NCBI Taxonomy" id="722472"/>
    <lineage>
        <taxon>Bacteria</taxon>
        <taxon>Pseudomonadati</taxon>
        <taxon>Pseudomonadota</taxon>
        <taxon>Alphaproteobacteria</taxon>
        <taxon>Hyphomicrobiales</taxon>
        <taxon>Nitrobacteraceae</taxon>
        <taxon>Bradyrhizobium</taxon>
    </lineage>
</organism>
<evidence type="ECO:0000256" key="2">
    <source>
        <dbReference type="ARBA" id="ARBA00022723"/>
    </source>
</evidence>
<dbReference type="GO" id="GO:0019239">
    <property type="term" value="F:deaminase activity"/>
    <property type="evidence" value="ECO:0007669"/>
    <property type="project" value="UniProtKB-ARBA"/>
</dbReference>
<dbReference type="GO" id="GO:0016814">
    <property type="term" value="F:hydrolase activity, acting on carbon-nitrogen (but not peptide) bonds, in cyclic amidines"/>
    <property type="evidence" value="ECO:0007669"/>
    <property type="project" value="UniProtKB-ARBA"/>
</dbReference>
<evidence type="ECO:0000313" key="7">
    <source>
        <dbReference type="Proteomes" id="UP000183208"/>
    </source>
</evidence>
<dbReference type="Proteomes" id="UP000183208">
    <property type="component" value="Unassembled WGS sequence"/>
</dbReference>
<dbReference type="GO" id="GO:0046872">
    <property type="term" value="F:metal ion binding"/>
    <property type="evidence" value="ECO:0007669"/>
    <property type="project" value="UniProtKB-KW"/>
</dbReference>
<dbReference type="SUPFAM" id="SSF51338">
    <property type="entry name" value="Composite domain of metallo-dependent hydrolases"/>
    <property type="match status" value="1"/>
</dbReference>
<keyword evidence="4" id="KW-0862">Zinc</keyword>
<dbReference type="PANTHER" id="PTHR43794">
    <property type="entry name" value="AMINOHYDROLASE SSNA-RELATED"/>
    <property type="match status" value="1"/>
</dbReference>
<evidence type="ECO:0000256" key="3">
    <source>
        <dbReference type="ARBA" id="ARBA00022801"/>
    </source>
</evidence>
<gene>
    <name evidence="6" type="ORF">SAMN05444171_5641</name>
</gene>
<dbReference type="SUPFAM" id="SSF51556">
    <property type="entry name" value="Metallo-dependent hydrolases"/>
    <property type="match status" value="1"/>
</dbReference>
<evidence type="ECO:0000259" key="5">
    <source>
        <dbReference type="Pfam" id="PF01979"/>
    </source>
</evidence>
<feature type="domain" description="Amidohydrolase-related" evidence="5">
    <location>
        <begin position="66"/>
        <end position="431"/>
    </location>
</feature>
<dbReference type="Gene3D" id="3.20.20.140">
    <property type="entry name" value="Metal-dependent hydrolases"/>
    <property type="match status" value="1"/>
</dbReference>
<sequence length="460" mass="49426">MMALATKDGGIMDQTQAIWIKDPLSILADGAERGIVVRGGKIIELVAKGREPATAHTAVYDASAHVVLPGLINTHHHFYQTLTRALPAAMDRELFPWLQALYPVWARLTPEALHLGVTVAMSELLLSGCTTTTDHHYVFPGGLEDAVDIEVAAAKRLGLRVLLTRGSMNLSQKDGGLPPDSVVQDEDTILADCARVVAKHHQRGEDAMVQIALAPCSPFSVTTQLMSATAALAEKLDVRLHTHLAETEDENKFCEQMYGCRPLDYLEQCGWLNARTWLAHGIFFKPDEMKRLGKAKTSISHCACSNQILASGCCPVCEMEEAGVSIGLGVDGSASNDGSNLMQEVRAAFLLQRARYGVSRVSHKDALRWATKGSAACVGRPELGEIAVGKAADLALFKLDELRFSGHGDPLAALVLCGAHRADRVMVGGNWAVIDGAIPGLDVPDLIRRHSAAARAMHAG</sequence>
<proteinExistence type="inferred from homology"/>
<accession>A0A1M7E877</accession>
<dbReference type="InterPro" id="IPR011059">
    <property type="entry name" value="Metal-dep_hydrolase_composite"/>
</dbReference>